<accession>A0A9P4U1W4</accession>
<reference evidence="1" key="1">
    <citation type="journal article" date="2020" name="Stud. Mycol.">
        <title>101 Dothideomycetes genomes: a test case for predicting lifestyles and emergence of pathogens.</title>
        <authorList>
            <person name="Haridas S."/>
            <person name="Albert R."/>
            <person name="Binder M."/>
            <person name="Bloem J."/>
            <person name="Labutti K."/>
            <person name="Salamov A."/>
            <person name="Andreopoulos B."/>
            <person name="Baker S."/>
            <person name="Barry K."/>
            <person name="Bills G."/>
            <person name="Bluhm B."/>
            <person name="Cannon C."/>
            <person name="Castanera R."/>
            <person name="Culley D."/>
            <person name="Daum C."/>
            <person name="Ezra D."/>
            <person name="Gonzalez J."/>
            <person name="Henrissat B."/>
            <person name="Kuo A."/>
            <person name="Liang C."/>
            <person name="Lipzen A."/>
            <person name="Lutzoni F."/>
            <person name="Magnuson J."/>
            <person name="Mondo S."/>
            <person name="Nolan M."/>
            <person name="Ohm R."/>
            <person name="Pangilinan J."/>
            <person name="Park H.-J."/>
            <person name="Ramirez L."/>
            <person name="Alfaro M."/>
            <person name="Sun H."/>
            <person name="Tritt A."/>
            <person name="Yoshinaga Y."/>
            <person name="Zwiers L.-H."/>
            <person name="Turgeon B."/>
            <person name="Goodwin S."/>
            <person name="Spatafora J."/>
            <person name="Crous P."/>
            <person name="Grigoriev I."/>
        </authorList>
    </citation>
    <scope>NUCLEOTIDE SEQUENCE</scope>
    <source>
        <strain evidence="1">CBS 130266</strain>
    </source>
</reference>
<comment type="caution">
    <text evidence="1">The sequence shown here is derived from an EMBL/GenBank/DDBJ whole genome shotgun (WGS) entry which is preliminary data.</text>
</comment>
<organism evidence="1 2">
    <name type="scientific">Tothia fuscella</name>
    <dbReference type="NCBI Taxonomy" id="1048955"/>
    <lineage>
        <taxon>Eukaryota</taxon>
        <taxon>Fungi</taxon>
        <taxon>Dikarya</taxon>
        <taxon>Ascomycota</taxon>
        <taxon>Pezizomycotina</taxon>
        <taxon>Dothideomycetes</taxon>
        <taxon>Pleosporomycetidae</taxon>
        <taxon>Venturiales</taxon>
        <taxon>Cylindrosympodiaceae</taxon>
        <taxon>Tothia</taxon>
    </lineage>
</organism>
<evidence type="ECO:0000313" key="1">
    <source>
        <dbReference type="EMBL" id="KAF2435109.1"/>
    </source>
</evidence>
<keyword evidence="2" id="KW-1185">Reference proteome</keyword>
<sequence length="84" mass="9973">PSCNITTALHYSRPRRRDLTSFSVAFLCESKDFQRRFLSHCQRFRSVAFPHLVNLLVSHSKPLYHDQITFYLSIACFCSIWWCD</sequence>
<dbReference type="AlphaFoldDB" id="A0A9P4U1W4"/>
<feature type="non-terminal residue" evidence="1">
    <location>
        <position position="1"/>
    </location>
</feature>
<gene>
    <name evidence="1" type="ORF">EJ08DRAFT_604877</name>
</gene>
<dbReference type="Proteomes" id="UP000800235">
    <property type="component" value="Unassembled WGS sequence"/>
</dbReference>
<dbReference type="EMBL" id="MU007014">
    <property type="protein sequence ID" value="KAF2435109.1"/>
    <property type="molecule type" value="Genomic_DNA"/>
</dbReference>
<proteinExistence type="predicted"/>
<protein>
    <submittedName>
        <fullName evidence="1">Uncharacterized protein</fullName>
    </submittedName>
</protein>
<evidence type="ECO:0000313" key="2">
    <source>
        <dbReference type="Proteomes" id="UP000800235"/>
    </source>
</evidence>
<name>A0A9P4U1W4_9PEZI</name>